<dbReference type="EMBL" id="OX597819">
    <property type="protein sequence ID" value="CAI9724118.1"/>
    <property type="molecule type" value="Genomic_DNA"/>
</dbReference>
<gene>
    <name evidence="1" type="ORF">OCTVUL_1B020313</name>
</gene>
<protein>
    <submittedName>
        <fullName evidence="1">Uncharacterized protein</fullName>
    </submittedName>
</protein>
<dbReference type="AlphaFoldDB" id="A0AA36F6K0"/>
<evidence type="ECO:0000313" key="2">
    <source>
        <dbReference type="Proteomes" id="UP001162480"/>
    </source>
</evidence>
<organism evidence="1 2">
    <name type="scientific">Octopus vulgaris</name>
    <name type="common">Common octopus</name>
    <dbReference type="NCBI Taxonomy" id="6645"/>
    <lineage>
        <taxon>Eukaryota</taxon>
        <taxon>Metazoa</taxon>
        <taxon>Spiralia</taxon>
        <taxon>Lophotrochozoa</taxon>
        <taxon>Mollusca</taxon>
        <taxon>Cephalopoda</taxon>
        <taxon>Coleoidea</taxon>
        <taxon>Octopodiformes</taxon>
        <taxon>Octopoda</taxon>
        <taxon>Incirrata</taxon>
        <taxon>Octopodidae</taxon>
        <taxon>Octopus</taxon>
    </lineage>
</organism>
<name>A0AA36F6K0_OCTVU</name>
<dbReference type="Proteomes" id="UP001162480">
    <property type="component" value="Chromosome 6"/>
</dbReference>
<sequence>MFLSLVSSVAMDSTKYAKDIQRLCFSYALSVKKILAGRPSSKAETGCSYRCNTTCPLNSHCNMETVVYQVEVTAQGANGQPSVQKYVGSMSDLVRIHFNNHTSLYTISERCNAITAGKYVWALKEGTIEYCIKWVTLERCKLYINSSSKCRLCFFEKRSISKGTQK</sequence>
<proteinExistence type="predicted"/>
<keyword evidence="2" id="KW-1185">Reference proteome</keyword>
<evidence type="ECO:0000313" key="1">
    <source>
        <dbReference type="EMBL" id="CAI9724118.1"/>
    </source>
</evidence>
<reference evidence="1" key="1">
    <citation type="submission" date="2023-08" db="EMBL/GenBank/DDBJ databases">
        <authorList>
            <person name="Alioto T."/>
            <person name="Alioto T."/>
            <person name="Gomez Garrido J."/>
        </authorList>
    </citation>
    <scope>NUCLEOTIDE SEQUENCE</scope>
</reference>
<accession>A0AA36F6K0</accession>